<keyword evidence="3 4" id="KW-0964">Secreted</keyword>
<dbReference type="OrthoDB" id="1864232at2759"/>
<comment type="subcellular location">
    <subcellularLocation>
        <location evidence="4">Secreted</location>
        <location evidence="4">Extracellular space</location>
        <location evidence="4">Apoplast</location>
    </subcellularLocation>
</comment>
<dbReference type="Pfam" id="PF03018">
    <property type="entry name" value="Dirigent"/>
    <property type="match status" value="1"/>
</dbReference>
<name>A0A8K0I005_COCNU</name>
<comment type="subunit">
    <text evidence="2 4">Homodimer.</text>
</comment>
<evidence type="ECO:0000313" key="6">
    <source>
        <dbReference type="Proteomes" id="UP000797356"/>
    </source>
</evidence>
<evidence type="ECO:0000256" key="2">
    <source>
        <dbReference type="ARBA" id="ARBA00011738"/>
    </source>
</evidence>
<dbReference type="Gene3D" id="2.40.480.10">
    <property type="entry name" value="Allene oxide cyclase-like"/>
    <property type="match status" value="1"/>
</dbReference>
<dbReference type="Proteomes" id="UP000797356">
    <property type="component" value="Chromosome 2"/>
</dbReference>
<evidence type="ECO:0000256" key="1">
    <source>
        <dbReference type="ARBA" id="ARBA00010746"/>
    </source>
</evidence>
<keyword evidence="6" id="KW-1185">Reference proteome</keyword>
<organism evidence="5 6">
    <name type="scientific">Cocos nucifera</name>
    <name type="common">Coconut palm</name>
    <dbReference type="NCBI Taxonomy" id="13894"/>
    <lineage>
        <taxon>Eukaryota</taxon>
        <taxon>Viridiplantae</taxon>
        <taxon>Streptophyta</taxon>
        <taxon>Embryophyta</taxon>
        <taxon>Tracheophyta</taxon>
        <taxon>Spermatophyta</taxon>
        <taxon>Magnoliopsida</taxon>
        <taxon>Liliopsida</taxon>
        <taxon>Arecaceae</taxon>
        <taxon>Arecoideae</taxon>
        <taxon>Cocoseae</taxon>
        <taxon>Attaleinae</taxon>
        <taxon>Cocos</taxon>
    </lineage>
</organism>
<dbReference type="InterPro" id="IPR044859">
    <property type="entry name" value="Allene_oxi_cyc_Dirigent"/>
</dbReference>
<reference evidence="5" key="2">
    <citation type="submission" date="2019-07" db="EMBL/GenBank/DDBJ databases">
        <authorList>
            <person name="Yang Y."/>
            <person name="Bocs S."/>
            <person name="Baudouin L."/>
        </authorList>
    </citation>
    <scope>NUCLEOTIDE SEQUENCE</scope>
    <source>
        <tissue evidence="5">Spear leaf of Hainan Tall coconut</tissue>
    </source>
</reference>
<evidence type="ECO:0000256" key="4">
    <source>
        <dbReference type="RuleBase" id="RU363099"/>
    </source>
</evidence>
<dbReference type="EMBL" id="CM017873">
    <property type="protein sequence ID" value="KAG1331112.1"/>
    <property type="molecule type" value="Genomic_DNA"/>
</dbReference>
<accession>A0A8K0I005</accession>
<dbReference type="InterPro" id="IPR004265">
    <property type="entry name" value="Dirigent"/>
</dbReference>
<evidence type="ECO:0000256" key="3">
    <source>
        <dbReference type="ARBA" id="ARBA00022525"/>
    </source>
</evidence>
<sequence length="108" mass="11957">MLVMIDNALTVGPKPNSKLVGRTQEFYALASNKEMGLLMSMSFAFFEGKYNGSTVTILGRNMVLSEVREMLVIGGSGLFRMAQPRLGHSFNPKTGDAVVEYNVFVMHY</sequence>
<comment type="caution">
    <text evidence="5">The sequence shown here is derived from an EMBL/GenBank/DDBJ whole genome shotgun (WGS) entry which is preliminary data.</text>
</comment>
<dbReference type="PANTHER" id="PTHR21495">
    <property type="entry name" value="NUCLEOPORIN-RELATED"/>
    <property type="match status" value="1"/>
</dbReference>
<dbReference type="AlphaFoldDB" id="A0A8K0I005"/>
<dbReference type="GO" id="GO:0009699">
    <property type="term" value="P:phenylpropanoid biosynthetic process"/>
    <property type="evidence" value="ECO:0007669"/>
    <property type="project" value="UniProtKB-ARBA"/>
</dbReference>
<comment type="function">
    <text evidence="4">Dirigent proteins impart stereoselectivity on the phenoxy radical-coupling reaction, yielding optically active lignans from two molecules of coniferyl alcohol in the biosynthesis of lignans, flavonolignans, and alkaloids and thus plays a central role in plant secondary metabolism.</text>
</comment>
<evidence type="ECO:0000313" key="5">
    <source>
        <dbReference type="EMBL" id="KAG1331112.1"/>
    </source>
</evidence>
<keyword evidence="4" id="KW-0052">Apoplast</keyword>
<reference evidence="5" key="1">
    <citation type="journal article" date="2017" name="Gigascience">
        <title>The genome draft of coconut (Cocos nucifera).</title>
        <authorList>
            <person name="Xiao Y."/>
            <person name="Xu P."/>
            <person name="Fan H."/>
            <person name="Baudouin L."/>
            <person name="Xia W."/>
            <person name="Bocs S."/>
            <person name="Xu J."/>
            <person name="Li Q."/>
            <person name="Guo A."/>
            <person name="Zhou L."/>
            <person name="Li J."/>
            <person name="Wu Y."/>
            <person name="Ma Z."/>
            <person name="Armero A."/>
            <person name="Issali A.E."/>
            <person name="Liu N."/>
            <person name="Peng M."/>
            <person name="Yang Y."/>
        </authorList>
    </citation>
    <scope>NUCLEOTIDE SEQUENCE</scope>
    <source>
        <tissue evidence="5">Spear leaf of Hainan Tall coconut</tissue>
    </source>
</reference>
<protein>
    <recommendedName>
        <fullName evidence="4">Dirigent protein</fullName>
    </recommendedName>
</protein>
<proteinExistence type="inferred from homology"/>
<gene>
    <name evidence="5" type="ORF">COCNU_02G010800</name>
</gene>
<comment type="similarity">
    <text evidence="1 4">Belongs to the plant dirigent protein family.</text>
</comment>
<dbReference type="GO" id="GO:0048046">
    <property type="term" value="C:apoplast"/>
    <property type="evidence" value="ECO:0007669"/>
    <property type="project" value="UniProtKB-SubCell"/>
</dbReference>